<evidence type="ECO:0000256" key="1">
    <source>
        <dbReference type="SAM" id="SignalP"/>
    </source>
</evidence>
<dbReference type="EMBL" id="KN847347">
    <property type="protein sequence ID" value="KIW37013.1"/>
    <property type="molecule type" value="Genomic_DNA"/>
</dbReference>
<dbReference type="RefSeq" id="XP_016257229.1">
    <property type="nucleotide sequence ID" value="XM_016412504.1"/>
</dbReference>
<evidence type="ECO:0008006" key="4">
    <source>
        <dbReference type="Google" id="ProtNLM"/>
    </source>
</evidence>
<sequence>MSSRFPFSLSFFARLWKQVSLSPCSFHSWTTNWGKTKIKLFERHCVSRQTALVPICYSTYRSLVAHMASWGLGVGKDRVWRQPYLNELIHFLGGAGG</sequence>
<proteinExistence type="predicted"/>
<evidence type="ECO:0000313" key="3">
    <source>
        <dbReference type="Proteomes" id="UP000053342"/>
    </source>
</evidence>
<reference evidence="2 3" key="1">
    <citation type="submission" date="2015-01" db="EMBL/GenBank/DDBJ databases">
        <title>The Genome Sequence of Exophiala oligosperma CBS72588.</title>
        <authorList>
            <consortium name="The Broad Institute Genomics Platform"/>
            <person name="Cuomo C."/>
            <person name="de Hoog S."/>
            <person name="Gorbushina A."/>
            <person name="Stielow B."/>
            <person name="Teixiera M."/>
            <person name="Abouelleil A."/>
            <person name="Chapman S.B."/>
            <person name="Priest M."/>
            <person name="Young S.K."/>
            <person name="Wortman J."/>
            <person name="Nusbaum C."/>
            <person name="Birren B."/>
        </authorList>
    </citation>
    <scope>NUCLEOTIDE SEQUENCE [LARGE SCALE GENOMIC DNA]</scope>
    <source>
        <strain evidence="2 3">CBS 72588</strain>
    </source>
</reference>
<dbReference type="VEuPathDB" id="FungiDB:PV06_10909"/>
<name>A0A0D2D167_9EURO</name>
<organism evidence="2 3">
    <name type="scientific">Exophiala oligosperma</name>
    <dbReference type="NCBI Taxonomy" id="215243"/>
    <lineage>
        <taxon>Eukaryota</taxon>
        <taxon>Fungi</taxon>
        <taxon>Dikarya</taxon>
        <taxon>Ascomycota</taxon>
        <taxon>Pezizomycotina</taxon>
        <taxon>Eurotiomycetes</taxon>
        <taxon>Chaetothyriomycetidae</taxon>
        <taxon>Chaetothyriales</taxon>
        <taxon>Herpotrichiellaceae</taxon>
        <taxon>Exophiala</taxon>
    </lineage>
</organism>
<dbReference type="Proteomes" id="UP000053342">
    <property type="component" value="Unassembled WGS sequence"/>
</dbReference>
<keyword evidence="3" id="KW-1185">Reference proteome</keyword>
<accession>A0A0D2D167</accession>
<feature type="chain" id="PRO_5002240122" description="Secreted protein" evidence="1">
    <location>
        <begin position="22"/>
        <end position="97"/>
    </location>
</feature>
<gene>
    <name evidence="2" type="ORF">PV06_10909</name>
</gene>
<evidence type="ECO:0000313" key="2">
    <source>
        <dbReference type="EMBL" id="KIW37013.1"/>
    </source>
</evidence>
<dbReference type="AlphaFoldDB" id="A0A0D2D167"/>
<feature type="signal peptide" evidence="1">
    <location>
        <begin position="1"/>
        <end position="21"/>
    </location>
</feature>
<keyword evidence="1" id="KW-0732">Signal</keyword>
<dbReference type="GeneID" id="27362983"/>
<protein>
    <recommendedName>
        <fullName evidence="4">Secreted protein</fullName>
    </recommendedName>
</protein>